<evidence type="ECO:0000256" key="1">
    <source>
        <dbReference type="SAM" id="Phobius"/>
    </source>
</evidence>
<gene>
    <name evidence="2" type="ORF">B4099_1963</name>
</gene>
<keyword evidence="1" id="KW-0812">Transmembrane</keyword>
<accession>A0A150KJ35</accession>
<sequence>MITKRHLVFNLVILAVPWLSLLFLGKRNVKRYALAGAFIAVFAISNQILGRIRQWWKFYDKKVPFLKGELPFSMGPFVPLAMWILKNSYGNFKKFILWNMVADGFFAFLFIEVLKKLRIASLNRLSPVKFFIYLHYKAYLLYGVQWLYEKLRKKRQVPA</sequence>
<feature type="transmembrane region" description="Helical" evidence="1">
    <location>
        <begin position="95"/>
        <end position="114"/>
    </location>
</feature>
<comment type="caution">
    <text evidence="2">The sequence shown here is derived from an EMBL/GenBank/DDBJ whole genome shotgun (WGS) entry which is preliminary data.</text>
</comment>
<name>A0A150KJ35_HEYCO</name>
<protein>
    <submittedName>
        <fullName evidence="2">Uncharacterized protein</fullName>
    </submittedName>
</protein>
<feature type="transmembrane region" description="Helical" evidence="1">
    <location>
        <begin position="7"/>
        <end position="25"/>
    </location>
</feature>
<feature type="transmembrane region" description="Helical" evidence="1">
    <location>
        <begin position="31"/>
        <end position="49"/>
    </location>
</feature>
<evidence type="ECO:0000313" key="3">
    <source>
        <dbReference type="Proteomes" id="UP000075304"/>
    </source>
</evidence>
<dbReference type="PATRIC" id="fig|1398.25.peg.3686"/>
<keyword evidence="1" id="KW-1133">Transmembrane helix</keyword>
<proteinExistence type="predicted"/>
<keyword evidence="1" id="KW-0472">Membrane</keyword>
<reference evidence="2 3" key="1">
    <citation type="submission" date="2016-01" db="EMBL/GenBank/DDBJ databases">
        <title>Genome Sequences of Twelve Sporeforming Bacillus Species Isolated from Foods.</title>
        <authorList>
            <person name="Berendsen E.M."/>
            <person name="Wells-Bennik M.H."/>
            <person name="Krawcyk A.O."/>
            <person name="De Jong A."/>
            <person name="Holsappel S."/>
            <person name="Eijlander R.T."/>
            <person name="Kuipers O.P."/>
        </authorList>
    </citation>
    <scope>NUCLEOTIDE SEQUENCE [LARGE SCALE GENOMIC DNA]</scope>
    <source>
        <strain evidence="2 3">B4099</strain>
    </source>
</reference>
<dbReference type="EMBL" id="LQYI01000009">
    <property type="protein sequence ID" value="KYC73239.1"/>
    <property type="molecule type" value="Genomic_DNA"/>
</dbReference>
<dbReference type="RefSeq" id="WP_061574213.1">
    <property type="nucleotide sequence ID" value="NZ_LQYI01000009.1"/>
</dbReference>
<dbReference type="Proteomes" id="UP000075304">
    <property type="component" value="Unassembled WGS sequence"/>
</dbReference>
<feature type="transmembrane region" description="Helical" evidence="1">
    <location>
        <begin position="70"/>
        <end position="89"/>
    </location>
</feature>
<organism evidence="2 3">
    <name type="scientific">Heyndrickxia coagulans</name>
    <name type="common">Weizmannia coagulans</name>
    <dbReference type="NCBI Taxonomy" id="1398"/>
    <lineage>
        <taxon>Bacteria</taxon>
        <taxon>Bacillati</taxon>
        <taxon>Bacillota</taxon>
        <taxon>Bacilli</taxon>
        <taxon>Bacillales</taxon>
        <taxon>Bacillaceae</taxon>
        <taxon>Heyndrickxia</taxon>
    </lineage>
</organism>
<dbReference type="AlphaFoldDB" id="A0A150KJ35"/>
<evidence type="ECO:0000313" key="2">
    <source>
        <dbReference type="EMBL" id="KYC73239.1"/>
    </source>
</evidence>